<dbReference type="PROSITE" id="PS51257">
    <property type="entry name" value="PROKAR_LIPOPROTEIN"/>
    <property type="match status" value="1"/>
</dbReference>
<dbReference type="RefSeq" id="WP_157730631.1">
    <property type="nucleotide sequence ID" value="NZ_CP022515.1"/>
</dbReference>
<dbReference type="KEGG" id="aalg:AREALGSMS7_00448"/>
<feature type="region of interest" description="Disordered" evidence="1">
    <location>
        <begin position="81"/>
        <end position="105"/>
    </location>
</feature>
<accession>A0A221URR2</accession>
<keyword evidence="2" id="KW-0732">Signal</keyword>
<reference evidence="3 4" key="1">
    <citation type="submission" date="2017-07" db="EMBL/GenBank/DDBJ databases">
        <title>Genome Sequence of Arenibacter algicola Strain SMS7 Isolated from a culture of the Diatom Skeletonema marinoi.</title>
        <authorList>
            <person name="Topel M."/>
            <person name="Pinder M.I.M."/>
            <person name="Johansson O.N."/>
            <person name="Kourtchenko O."/>
            <person name="Godhe A."/>
            <person name="Clarke A.K."/>
        </authorList>
    </citation>
    <scope>NUCLEOTIDE SEQUENCE [LARGE SCALE GENOMIC DNA]</scope>
    <source>
        <strain evidence="3 4">SMS7</strain>
    </source>
</reference>
<evidence type="ECO:0000313" key="4">
    <source>
        <dbReference type="Proteomes" id="UP000204551"/>
    </source>
</evidence>
<organism evidence="3 4">
    <name type="scientific">Arenibacter algicola</name>
    <dbReference type="NCBI Taxonomy" id="616991"/>
    <lineage>
        <taxon>Bacteria</taxon>
        <taxon>Pseudomonadati</taxon>
        <taxon>Bacteroidota</taxon>
        <taxon>Flavobacteriia</taxon>
        <taxon>Flavobacteriales</taxon>
        <taxon>Flavobacteriaceae</taxon>
        <taxon>Arenibacter</taxon>
    </lineage>
</organism>
<dbReference type="AlphaFoldDB" id="A0A221URR2"/>
<feature type="signal peptide" evidence="2">
    <location>
        <begin position="1"/>
        <end position="27"/>
    </location>
</feature>
<name>A0A221URR2_9FLAO</name>
<proteinExistence type="predicted"/>
<feature type="chain" id="PRO_5012488322" description="Collagen triple helix repeat (20 copies)" evidence="2">
    <location>
        <begin position="28"/>
        <end position="313"/>
    </location>
</feature>
<dbReference type="EMBL" id="CP022515">
    <property type="protein sequence ID" value="ASO03943.1"/>
    <property type="molecule type" value="Genomic_DNA"/>
</dbReference>
<evidence type="ECO:0008006" key="5">
    <source>
        <dbReference type="Google" id="ProtNLM"/>
    </source>
</evidence>
<dbReference type="Gene3D" id="1.20.5.320">
    <property type="entry name" value="6-Phosphogluconate Dehydrogenase, domain 3"/>
    <property type="match status" value="1"/>
</dbReference>
<evidence type="ECO:0000256" key="1">
    <source>
        <dbReference type="SAM" id="MobiDB-lite"/>
    </source>
</evidence>
<evidence type="ECO:0000313" key="3">
    <source>
        <dbReference type="EMBL" id="ASO03943.1"/>
    </source>
</evidence>
<evidence type="ECO:0000256" key="2">
    <source>
        <dbReference type="SAM" id="SignalP"/>
    </source>
</evidence>
<protein>
    <recommendedName>
        <fullName evidence="5">Collagen triple helix repeat (20 copies)</fullName>
    </recommendedName>
</protein>
<gene>
    <name evidence="3" type="ORF">AREALGSMS7_00448</name>
</gene>
<dbReference type="Proteomes" id="UP000204551">
    <property type="component" value="Chromosome"/>
</dbReference>
<sequence length="313" mass="33537">MKIIRFYTLFMCMAVLLLLSCSEETVTGPKGETGETGPMGPQGIPGKDGSLILFGNGAPTESLGKDGDMYLDRAGSELYGPKNDTGWGTPLPLTGEKGDQGDAGEPGSQFLSGAVDPSTGQGAEGDYFLNQESGDLFGPKSASGWGTPINLKGTANVVASTWMDWKTWDTILGQNSYYSAAYDIPAPILNAVGYSSLGNMLTDGGVFLVYFTNENGFNQIPTPFIGSDGDYQVFWFIRNGNYNTFYFALQSLDSTPLTPSLIDLSNGKKIRYVLIPAGTQITVAKAGEKEFMDAKTLQQMGYDEVKELLGLSD</sequence>